<dbReference type="PANTHER" id="PTHR14969">
    <property type="entry name" value="SPHINGOSINE-1-PHOSPHATE PHOSPHOHYDROLASE"/>
    <property type="match status" value="1"/>
</dbReference>
<feature type="transmembrane region" description="Helical" evidence="1">
    <location>
        <begin position="136"/>
        <end position="158"/>
    </location>
</feature>
<keyword evidence="1" id="KW-0812">Transmembrane</keyword>
<feature type="transmembrane region" description="Helical" evidence="1">
    <location>
        <begin position="70"/>
        <end position="91"/>
    </location>
</feature>
<dbReference type="Gene3D" id="1.20.144.10">
    <property type="entry name" value="Phosphatidic acid phosphatase type 2/haloperoxidase"/>
    <property type="match status" value="2"/>
</dbReference>
<dbReference type="Proteomes" id="UP000627292">
    <property type="component" value="Unassembled WGS sequence"/>
</dbReference>
<dbReference type="SUPFAM" id="SSF48317">
    <property type="entry name" value="Acid phosphatase/Vanadium-dependent haloperoxidase"/>
    <property type="match status" value="1"/>
</dbReference>
<proteinExistence type="predicted"/>
<evidence type="ECO:0000313" key="4">
    <source>
        <dbReference type="Proteomes" id="UP000627292"/>
    </source>
</evidence>
<evidence type="ECO:0000259" key="2">
    <source>
        <dbReference type="SMART" id="SM00014"/>
    </source>
</evidence>
<evidence type="ECO:0000256" key="1">
    <source>
        <dbReference type="SAM" id="Phobius"/>
    </source>
</evidence>
<reference evidence="3" key="2">
    <citation type="submission" date="2020-09" db="EMBL/GenBank/DDBJ databases">
        <authorList>
            <person name="Sun Q."/>
            <person name="Zhou Y."/>
        </authorList>
    </citation>
    <scope>NUCLEOTIDE SEQUENCE</scope>
    <source>
        <strain evidence="3">CGMCC 1.15290</strain>
    </source>
</reference>
<dbReference type="PANTHER" id="PTHR14969:SF13">
    <property type="entry name" value="AT30094P"/>
    <property type="match status" value="1"/>
</dbReference>
<comment type="caution">
    <text evidence="3">The sequence shown here is derived from an EMBL/GenBank/DDBJ whole genome shotgun (WGS) entry which is preliminary data.</text>
</comment>
<protein>
    <submittedName>
        <fullName evidence="3">Phosphatase PAP2 family protein</fullName>
    </submittedName>
</protein>
<feature type="transmembrane region" description="Helical" evidence="1">
    <location>
        <begin position="165"/>
        <end position="190"/>
    </location>
</feature>
<accession>A0A917IZP6</accession>
<feature type="domain" description="Phosphatidic acid phosphatase type 2/haloperoxidase" evidence="2">
    <location>
        <begin position="99"/>
        <end position="212"/>
    </location>
</feature>
<feature type="transmembrane region" description="Helical" evidence="1">
    <location>
        <begin position="98"/>
        <end position="116"/>
    </location>
</feature>
<name>A0A917IZP6_9BACT</name>
<dbReference type="EMBL" id="BMIB01000003">
    <property type="protein sequence ID" value="GGH74045.1"/>
    <property type="molecule type" value="Genomic_DNA"/>
</dbReference>
<dbReference type="SMART" id="SM00014">
    <property type="entry name" value="acidPPc"/>
    <property type="match status" value="1"/>
</dbReference>
<dbReference type="AlphaFoldDB" id="A0A917IZP6"/>
<gene>
    <name evidence="3" type="ORF">GCM10011379_36240</name>
</gene>
<organism evidence="3 4">
    <name type="scientific">Filimonas zeae</name>
    <dbReference type="NCBI Taxonomy" id="1737353"/>
    <lineage>
        <taxon>Bacteria</taxon>
        <taxon>Pseudomonadati</taxon>
        <taxon>Bacteroidota</taxon>
        <taxon>Chitinophagia</taxon>
        <taxon>Chitinophagales</taxon>
        <taxon>Chitinophagaceae</taxon>
        <taxon>Filimonas</taxon>
    </lineage>
</organism>
<dbReference type="CDD" id="cd03392">
    <property type="entry name" value="PAP2_like_2"/>
    <property type="match status" value="1"/>
</dbReference>
<keyword evidence="4" id="KW-1185">Reference proteome</keyword>
<sequence>MTDTGTKRGWLRLLSLDILIAMVFCLASLTVFVFVANEIVLENRDLFDSRAFRFFEQHTTEANTRLARNITFFGGGYWLFPFYLVIIAVLWLKRKRNYAIITAAIALASFLLTAVLKNVFQRERPSLEHLDVVGGYSFPSGHSLAIFTFAGLMMYLLWHTALPAFVRLSGCIVLFLFACLVGVTRIYLHVHYASDVLGGFCVTGIWLGACYIYFHWGNKKWLV</sequence>
<reference evidence="3" key="1">
    <citation type="journal article" date="2014" name="Int. J. Syst. Evol. Microbiol.">
        <title>Complete genome sequence of Corynebacterium casei LMG S-19264T (=DSM 44701T), isolated from a smear-ripened cheese.</title>
        <authorList>
            <consortium name="US DOE Joint Genome Institute (JGI-PGF)"/>
            <person name="Walter F."/>
            <person name="Albersmeier A."/>
            <person name="Kalinowski J."/>
            <person name="Ruckert C."/>
        </authorList>
    </citation>
    <scope>NUCLEOTIDE SEQUENCE</scope>
    <source>
        <strain evidence="3">CGMCC 1.15290</strain>
    </source>
</reference>
<dbReference type="RefSeq" id="WP_188954846.1">
    <property type="nucleotide sequence ID" value="NZ_BMIB01000003.1"/>
</dbReference>
<keyword evidence="1" id="KW-1133">Transmembrane helix</keyword>
<dbReference type="InterPro" id="IPR036938">
    <property type="entry name" value="PAP2/HPO_sf"/>
</dbReference>
<feature type="transmembrane region" description="Helical" evidence="1">
    <location>
        <begin position="12"/>
        <end position="36"/>
    </location>
</feature>
<dbReference type="Pfam" id="PF01569">
    <property type="entry name" value="PAP2"/>
    <property type="match status" value="1"/>
</dbReference>
<evidence type="ECO:0000313" key="3">
    <source>
        <dbReference type="EMBL" id="GGH74045.1"/>
    </source>
</evidence>
<dbReference type="InterPro" id="IPR000326">
    <property type="entry name" value="PAP2/HPO"/>
</dbReference>
<keyword evidence="1" id="KW-0472">Membrane</keyword>
<feature type="transmembrane region" description="Helical" evidence="1">
    <location>
        <begin position="196"/>
        <end position="214"/>
    </location>
</feature>